<proteinExistence type="predicted"/>
<dbReference type="AlphaFoldDB" id="D6TCI0"/>
<keyword evidence="3" id="KW-1185">Reference proteome</keyword>
<accession>D6TCI0</accession>
<dbReference type="EMBL" id="ADVG01000001">
    <property type="protein sequence ID" value="EFH89997.1"/>
    <property type="molecule type" value="Genomic_DNA"/>
</dbReference>
<comment type="caution">
    <text evidence="2">The sequence shown here is derived from an EMBL/GenBank/DDBJ whole genome shotgun (WGS) entry which is preliminary data.</text>
</comment>
<keyword evidence="1" id="KW-0472">Membrane</keyword>
<evidence type="ECO:0000313" key="2">
    <source>
        <dbReference type="EMBL" id="EFH89997.1"/>
    </source>
</evidence>
<organism evidence="2 3">
    <name type="scientific">Ktedonobacter racemifer DSM 44963</name>
    <dbReference type="NCBI Taxonomy" id="485913"/>
    <lineage>
        <taxon>Bacteria</taxon>
        <taxon>Bacillati</taxon>
        <taxon>Chloroflexota</taxon>
        <taxon>Ktedonobacteria</taxon>
        <taxon>Ktedonobacterales</taxon>
        <taxon>Ktedonobacteraceae</taxon>
        <taxon>Ktedonobacter</taxon>
    </lineage>
</organism>
<keyword evidence="1" id="KW-0812">Transmembrane</keyword>
<name>D6TCI0_KTERA</name>
<gene>
    <name evidence="2" type="ORF">Krac_11592</name>
</gene>
<evidence type="ECO:0000313" key="3">
    <source>
        <dbReference type="Proteomes" id="UP000004508"/>
    </source>
</evidence>
<protein>
    <submittedName>
        <fullName evidence="2">Uncharacterized protein</fullName>
    </submittedName>
</protein>
<dbReference type="Proteomes" id="UP000004508">
    <property type="component" value="Unassembled WGS sequence"/>
</dbReference>
<keyword evidence="1" id="KW-1133">Transmembrane helix</keyword>
<feature type="transmembrane region" description="Helical" evidence="1">
    <location>
        <begin position="25"/>
        <end position="43"/>
    </location>
</feature>
<dbReference type="InParanoid" id="D6TCI0"/>
<sequence>MNSAQIEQYLSFLGKKLAEMRVKTSIILLGGALMVTQIGRLMAI</sequence>
<reference evidence="2 3" key="1">
    <citation type="journal article" date="2011" name="Stand. Genomic Sci.">
        <title>Non-contiguous finished genome sequence and contextual data of the filamentous soil bacterium Ktedonobacter racemifer type strain (SOSP1-21).</title>
        <authorList>
            <person name="Chang Y.J."/>
            <person name="Land M."/>
            <person name="Hauser L."/>
            <person name="Chertkov O."/>
            <person name="Del Rio T.G."/>
            <person name="Nolan M."/>
            <person name="Copeland A."/>
            <person name="Tice H."/>
            <person name="Cheng J.F."/>
            <person name="Lucas S."/>
            <person name="Han C."/>
            <person name="Goodwin L."/>
            <person name="Pitluck S."/>
            <person name="Ivanova N."/>
            <person name="Ovchinikova G."/>
            <person name="Pati A."/>
            <person name="Chen A."/>
            <person name="Palaniappan K."/>
            <person name="Mavromatis K."/>
            <person name="Liolios K."/>
            <person name="Brettin T."/>
            <person name="Fiebig A."/>
            <person name="Rohde M."/>
            <person name="Abt B."/>
            <person name="Goker M."/>
            <person name="Detter J.C."/>
            <person name="Woyke T."/>
            <person name="Bristow J."/>
            <person name="Eisen J.A."/>
            <person name="Markowitz V."/>
            <person name="Hugenholtz P."/>
            <person name="Kyrpides N.C."/>
            <person name="Klenk H.P."/>
            <person name="Lapidus A."/>
        </authorList>
    </citation>
    <scope>NUCLEOTIDE SEQUENCE [LARGE SCALE GENOMIC DNA]</scope>
    <source>
        <strain evidence="3">DSM 44963</strain>
    </source>
</reference>
<evidence type="ECO:0000256" key="1">
    <source>
        <dbReference type="SAM" id="Phobius"/>
    </source>
</evidence>